<evidence type="ECO:0000313" key="2">
    <source>
        <dbReference type="Proteomes" id="UP000683360"/>
    </source>
</evidence>
<dbReference type="Proteomes" id="UP000683360">
    <property type="component" value="Unassembled WGS sequence"/>
</dbReference>
<sequence length="188" mass="21508">MRWGVPEEASDDHMSSLLCLQEIYNCQKVSTGPSFVTFLNQKHGYRPLPLTIVSSEYNLLVQTLIDSGEDSALLVKWYKEDLNAVPPVHVLQPISATIPDYKSKLKHYKKINIVLLNIVRHPLKNGKNGKQIYDTLGQKLRLASQICFENKKLSEEDKLKYFMSVTEEEILLIKNYPAIGNNLLHQII</sequence>
<name>A0A8S3SRU7_MYTED</name>
<reference evidence="1" key="1">
    <citation type="submission" date="2021-03" db="EMBL/GenBank/DDBJ databases">
        <authorList>
            <person name="Bekaert M."/>
        </authorList>
    </citation>
    <scope>NUCLEOTIDE SEQUENCE</scope>
</reference>
<dbReference type="EMBL" id="CAJPWZ010001682">
    <property type="protein sequence ID" value="CAG2221502.1"/>
    <property type="molecule type" value="Genomic_DNA"/>
</dbReference>
<comment type="caution">
    <text evidence="1">The sequence shown here is derived from an EMBL/GenBank/DDBJ whole genome shotgun (WGS) entry which is preliminary data.</text>
</comment>
<dbReference type="OrthoDB" id="2325716at2759"/>
<dbReference type="PANTHER" id="PTHR19871">
    <property type="entry name" value="BETA TRANSDUCIN-RELATED PROTEIN"/>
    <property type="match status" value="1"/>
</dbReference>
<dbReference type="InterPro" id="IPR052752">
    <property type="entry name" value="NACHT-WD_repeat"/>
</dbReference>
<dbReference type="AlphaFoldDB" id="A0A8S3SRU7"/>
<protein>
    <submittedName>
        <fullName evidence="1">Uncharacterized protein</fullName>
    </submittedName>
</protein>
<evidence type="ECO:0000313" key="1">
    <source>
        <dbReference type="EMBL" id="CAG2221502.1"/>
    </source>
</evidence>
<keyword evidence="2" id="KW-1185">Reference proteome</keyword>
<proteinExistence type="predicted"/>
<gene>
    <name evidence="1" type="ORF">MEDL_34899</name>
</gene>
<dbReference type="PANTHER" id="PTHR19871:SF14">
    <property type="entry name" value="DUF4062 DOMAIN-CONTAINING PROTEIN"/>
    <property type="match status" value="1"/>
</dbReference>
<accession>A0A8S3SRU7</accession>
<organism evidence="1 2">
    <name type="scientific">Mytilus edulis</name>
    <name type="common">Blue mussel</name>
    <dbReference type="NCBI Taxonomy" id="6550"/>
    <lineage>
        <taxon>Eukaryota</taxon>
        <taxon>Metazoa</taxon>
        <taxon>Spiralia</taxon>
        <taxon>Lophotrochozoa</taxon>
        <taxon>Mollusca</taxon>
        <taxon>Bivalvia</taxon>
        <taxon>Autobranchia</taxon>
        <taxon>Pteriomorphia</taxon>
        <taxon>Mytilida</taxon>
        <taxon>Mytiloidea</taxon>
        <taxon>Mytilidae</taxon>
        <taxon>Mytilinae</taxon>
        <taxon>Mytilus</taxon>
    </lineage>
</organism>